<accession>A0A0F9GD07</accession>
<name>A0A0F9GD07_9ZZZZ</name>
<comment type="caution">
    <text evidence="1">The sequence shown here is derived from an EMBL/GenBank/DDBJ whole genome shotgun (WGS) entry which is preliminary data.</text>
</comment>
<gene>
    <name evidence="1" type="ORF">LCGC14_1841740</name>
</gene>
<evidence type="ECO:0008006" key="2">
    <source>
        <dbReference type="Google" id="ProtNLM"/>
    </source>
</evidence>
<feature type="non-terminal residue" evidence="1">
    <location>
        <position position="1"/>
    </location>
</feature>
<dbReference type="AlphaFoldDB" id="A0A0F9GD07"/>
<sequence length="38" mass="4161">IRSDGPFVLHVRVAPEENVYPMVAAGKALDDMIHGELI</sequence>
<proteinExistence type="predicted"/>
<dbReference type="Gene3D" id="3.40.50.970">
    <property type="match status" value="1"/>
</dbReference>
<reference evidence="1" key="1">
    <citation type="journal article" date="2015" name="Nature">
        <title>Complex archaea that bridge the gap between prokaryotes and eukaryotes.</title>
        <authorList>
            <person name="Spang A."/>
            <person name="Saw J.H."/>
            <person name="Jorgensen S.L."/>
            <person name="Zaremba-Niedzwiedzka K."/>
            <person name="Martijn J."/>
            <person name="Lind A.E."/>
            <person name="van Eijk R."/>
            <person name="Schleper C."/>
            <person name="Guy L."/>
            <person name="Ettema T.J."/>
        </authorList>
    </citation>
    <scope>NUCLEOTIDE SEQUENCE</scope>
</reference>
<dbReference type="EMBL" id="LAZR01018359">
    <property type="protein sequence ID" value="KKL96714.1"/>
    <property type="molecule type" value="Genomic_DNA"/>
</dbReference>
<protein>
    <recommendedName>
        <fullName evidence="2">Acetolactate synthase</fullName>
    </recommendedName>
</protein>
<evidence type="ECO:0000313" key="1">
    <source>
        <dbReference type="EMBL" id="KKL96714.1"/>
    </source>
</evidence>
<organism evidence="1">
    <name type="scientific">marine sediment metagenome</name>
    <dbReference type="NCBI Taxonomy" id="412755"/>
    <lineage>
        <taxon>unclassified sequences</taxon>
        <taxon>metagenomes</taxon>
        <taxon>ecological metagenomes</taxon>
    </lineage>
</organism>